<dbReference type="EMBL" id="QXBN01000054">
    <property type="protein sequence ID" value="RIT28603.1"/>
    <property type="molecule type" value="Genomic_DNA"/>
</dbReference>
<accession>A0ABD7HG62</accession>
<dbReference type="InterPro" id="IPR010093">
    <property type="entry name" value="SinI_DNA-bd"/>
</dbReference>
<feature type="domain" description="Helix-turn-helix" evidence="1">
    <location>
        <begin position="47"/>
        <end position="95"/>
    </location>
</feature>
<evidence type="ECO:0000313" key="2">
    <source>
        <dbReference type="EMBL" id="RIT28603.1"/>
    </source>
</evidence>
<proteinExistence type="predicted"/>
<name>A0ABD7HG62_9MYCO</name>
<keyword evidence="2" id="KW-0238">DNA-binding</keyword>
<sequence>MSDNDPISEALLTLMPSASPQQVERLGQLFPTVNPTQAESAGGDPKLYRVEEAAKQLCISRAHLYALIRSGEVNSVKLGRSRRVSKAEVERLIRGTAV</sequence>
<gene>
    <name evidence="2" type="ORF">D2E76_27545</name>
</gene>
<evidence type="ECO:0000259" key="1">
    <source>
        <dbReference type="Pfam" id="PF12728"/>
    </source>
</evidence>
<dbReference type="RefSeq" id="WP_074346976.1">
    <property type="nucleotide sequence ID" value="NZ_JAAZWF010000031.1"/>
</dbReference>
<reference evidence="2 3" key="1">
    <citation type="submission" date="2018-08" db="EMBL/GenBank/DDBJ databases">
        <title>Linezolid Resistance in Mycobacterium abscessus: MIC Distribution and Comprehensive Investigation of Resistance Mechanisms.</title>
        <authorList>
            <person name="Ye M."/>
            <person name="Xu L."/>
            <person name="Zou Y."/>
            <person name="Li B."/>
            <person name="Guo Q."/>
            <person name="Zhang Y."/>
            <person name="Zhan M."/>
            <person name="Xu B."/>
            <person name="Yu F."/>
            <person name="Zhang Z."/>
            <person name="Chu H."/>
        </authorList>
    </citation>
    <scope>NUCLEOTIDE SEQUENCE [LARGE SCALE GENOMIC DNA]</scope>
    <source>
        <strain evidence="2 3">G143</strain>
    </source>
</reference>
<comment type="caution">
    <text evidence="2">The sequence shown here is derived from an EMBL/GenBank/DDBJ whole genome shotgun (WGS) entry which is preliminary data.</text>
</comment>
<dbReference type="NCBIfam" id="TIGR01764">
    <property type="entry name" value="excise"/>
    <property type="match status" value="1"/>
</dbReference>
<dbReference type="AlphaFoldDB" id="A0ABD7HG62"/>
<dbReference type="InterPro" id="IPR041657">
    <property type="entry name" value="HTH_17"/>
</dbReference>
<dbReference type="GO" id="GO:0003677">
    <property type="term" value="F:DNA binding"/>
    <property type="evidence" value="ECO:0007669"/>
    <property type="project" value="UniProtKB-KW"/>
</dbReference>
<protein>
    <submittedName>
        <fullName evidence="2">DNA-binding protein</fullName>
    </submittedName>
</protein>
<dbReference type="Proteomes" id="UP000284557">
    <property type="component" value="Unassembled WGS sequence"/>
</dbReference>
<organism evidence="2 3">
    <name type="scientific">Mycobacteroides abscessus</name>
    <dbReference type="NCBI Taxonomy" id="36809"/>
    <lineage>
        <taxon>Bacteria</taxon>
        <taxon>Bacillati</taxon>
        <taxon>Actinomycetota</taxon>
        <taxon>Actinomycetes</taxon>
        <taxon>Mycobacteriales</taxon>
        <taxon>Mycobacteriaceae</taxon>
        <taxon>Mycobacteroides</taxon>
    </lineage>
</organism>
<dbReference type="Pfam" id="PF12728">
    <property type="entry name" value="HTH_17"/>
    <property type="match status" value="1"/>
</dbReference>
<evidence type="ECO:0000313" key="3">
    <source>
        <dbReference type="Proteomes" id="UP000284557"/>
    </source>
</evidence>